<dbReference type="EMBL" id="CP151632">
    <property type="protein sequence ID" value="WZO33119.1"/>
    <property type="molecule type" value="Genomic_DNA"/>
</dbReference>
<accession>A0AAU6S892</accession>
<reference evidence="1" key="1">
    <citation type="submission" date="2024-04" db="EMBL/GenBank/DDBJ databases">
        <authorList>
            <person name="Roder T."/>
            <person name="Oberhansli S."/>
            <person name="Kreuzer M."/>
        </authorList>
    </citation>
    <scope>NUCLEOTIDE SEQUENCE</scope>
    <source>
        <strain evidence="1">LWS13-1.2</strain>
    </source>
</reference>
<proteinExistence type="predicted"/>
<evidence type="ECO:0000313" key="1">
    <source>
        <dbReference type="EMBL" id="WZO33119.1"/>
    </source>
</evidence>
<sequence length="189" mass="20869">MPANRVSAPCLVDDDGCRGPVPLDAPIPLCERHLAVAAEWGGAHDGLTDVLPSPCGLCGSRLGVRYPSGWLCAVCEWRHGEIPDAEIPPPRVDVVYYLRYADRVKIGTSANPRQRFGAIWHDELLAFERGGRALEQRRHVQFTADRYPGTEWFRRSEALTAHIAVLAAGVDDPWQLHARWLSEALAAQG</sequence>
<name>A0AAU6S892_9MICO</name>
<organism evidence="1">
    <name type="scientific">Microbacterium sp. LWS13-1.2</name>
    <dbReference type="NCBI Taxonomy" id="3135264"/>
    <lineage>
        <taxon>Bacteria</taxon>
        <taxon>Bacillati</taxon>
        <taxon>Actinomycetota</taxon>
        <taxon>Actinomycetes</taxon>
        <taxon>Micrococcales</taxon>
        <taxon>Microbacteriaceae</taxon>
        <taxon>Microbacterium</taxon>
    </lineage>
</organism>
<protein>
    <submittedName>
        <fullName evidence="1">GIY-YIG nuclease family protein</fullName>
    </submittedName>
</protein>
<gene>
    <name evidence="1" type="ORF">MRBLWS13_000735</name>
</gene>
<dbReference type="AlphaFoldDB" id="A0AAU6S892"/>
<dbReference type="RefSeq" id="WP_349427696.1">
    <property type="nucleotide sequence ID" value="NZ_CP151632.1"/>
</dbReference>